<dbReference type="EMBL" id="BMOO01000008">
    <property type="protein sequence ID" value="GGM75107.1"/>
    <property type="molecule type" value="Genomic_DNA"/>
</dbReference>
<name>A0A830G4C1_9EURY</name>
<dbReference type="EMBL" id="JAGGKO010000008">
    <property type="protein sequence ID" value="MBP1955884.1"/>
    <property type="molecule type" value="Genomic_DNA"/>
</dbReference>
<evidence type="ECO:0000313" key="1">
    <source>
        <dbReference type="EMBL" id="GGM75107.1"/>
    </source>
</evidence>
<reference evidence="2" key="3">
    <citation type="submission" date="2021-03" db="EMBL/GenBank/DDBJ databases">
        <title>Genomic Encyclopedia of Type Strains, Phase IV (KMG-IV): sequencing the most valuable type-strain genomes for metagenomic binning, comparative biology and taxonomic classification.</title>
        <authorList>
            <person name="Goeker M."/>
        </authorList>
    </citation>
    <scope>NUCLEOTIDE SEQUENCE</scope>
    <source>
        <strain evidence="2">DSM 22443</strain>
    </source>
</reference>
<accession>A0A830G4C1</accession>
<dbReference type="Proteomes" id="UP000765891">
    <property type="component" value="Unassembled WGS sequence"/>
</dbReference>
<gene>
    <name evidence="1" type="ORF">GCM10009017_26300</name>
    <name evidence="2" type="ORF">J2752_002815</name>
</gene>
<evidence type="ECO:0000313" key="3">
    <source>
        <dbReference type="Proteomes" id="UP000614609"/>
    </source>
</evidence>
<reference evidence="1" key="1">
    <citation type="journal article" date="2014" name="Int. J. Syst. Evol. Microbiol.">
        <title>Complete genome sequence of Corynebacterium casei LMG S-19264T (=DSM 44701T), isolated from a smear-ripened cheese.</title>
        <authorList>
            <consortium name="US DOE Joint Genome Institute (JGI-PGF)"/>
            <person name="Walter F."/>
            <person name="Albersmeier A."/>
            <person name="Kalinowski J."/>
            <person name="Ruckert C."/>
        </authorList>
    </citation>
    <scope>NUCLEOTIDE SEQUENCE</scope>
    <source>
        <strain evidence="1">JCM 16108</strain>
    </source>
</reference>
<reference evidence="1" key="2">
    <citation type="submission" date="2020-09" db="EMBL/GenBank/DDBJ databases">
        <authorList>
            <person name="Sun Q."/>
            <person name="Ohkuma M."/>
        </authorList>
    </citation>
    <scope>NUCLEOTIDE SEQUENCE</scope>
    <source>
        <strain evidence="1">JCM 16108</strain>
    </source>
</reference>
<keyword evidence="3" id="KW-1185">Reference proteome</keyword>
<sequence length="65" mass="7786">MERSVLERFRAHDAVQRGEMHGSWVVRYDGRVYWADLHYGQFVEETYVSGPDRRNPIDTTPYRPE</sequence>
<evidence type="ECO:0000313" key="2">
    <source>
        <dbReference type="EMBL" id="MBP1955884.1"/>
    </source>
</evidence>
<dbReference type="RefSeq" id="WP_188873097.1">
    <property type="nucleotide sequence ID" value="NZ_BMOO01000008.1"/>
</dbReference>
<dbReference type="OrthoDB" id="193751at2157"/>
<proteinExistence type="predicted"/>
<comment type="caution">
    <text evidence="1">The sequence shown here is derived from an EMBL/GenBank/DDBJ whole genome shotgun (WGS) entry which is preliminary data.</text>
</comment>
<organism evidence="1 3">
    <name type="scientific">Halarchaeum rubridurum</name>
    <dbReference type="NCBI Taxonomy" id="489911"/>
    <lineage>
        <taxon>Archaea</taxon>
        <taxon>Methanobacteriati</taxon>
        <taxon>Methanobacteriota</taxon>
        <taxon>Stenosarchaea group</taxon>
        <taxon>Halobacteria</taxon>
        <taxon>Halobacteriales</taxon>
        <taxon>Halobacteriaceae</taxon>
    </lineage>
</organism>
<protein>
    <submittedName>
        <fullName evidence="1">Uncharacterized protein</fullName>
    </submittedName>
</protein>
<dbReference type="AlphaFoldDB" id="A0A830G4C1"/>
<dbReference type="Proteomes" id="UP000614609">
    <property type="component" value="Unassembled WGS sequence"/>
</dbReference>